<accession>A0A1Y1UYE1</accession>
<evidence type="ECO:0000313" key="1">
    <source>
        <dbReference type="EMBL" id="ORX42819.1"/>
    </source>
</evidence>
<proteinExistence type="predicted"/>
<sequence length="212" mass="25139">MPTRKGIIKNKKELLKDNSPTINIKSIDDKLYKVKVSLVTLNNIKTIIIKAKKANKILCYHYQIIMNCNNDPVLNQGPFHRIYSTPELKFNFFTECVQERNIIIKKEDGIEDVLIINFNYKILGYREPIKLDIKLKREMKENYNFIEVICENLKFLYKCLKRNVIIEKEDGNENVLIIKFNYKICSYQEPINFDLKLTKKLKNDPNFIKTIL</sequence>
<name>A0A1Y1UYE1_9FUNG</name>
<gene>
    <name evidence="1" type="ORF">BCR36DRAFT_374218</name>
</gene>
<keyword evidence="2" id="KW-1185">Reference proteome</keyword>
<dbReference type="Proteomes" id="UP000193719">
    <property type="component" value="Unassembled WGS sequence"/>
</dbReference>
<reference evidence="1 2" key="1">
    <citation type="submission" date="2016-08" db="EMBL/GenBank/DDBJ databases">
        <title>Genomes of anaerobic fungi encode conserved fungal cellulosomes for biomass hydrolysis.</title>
        <authorList>
            <consortium name="DOE Joint Genome Institute"/>
            <person name="Haitjema C.H."/>
            <person name="Gilmore S.P."/>
            <person name="Henske J.K."/>
            <person name="Solomon K.V."/>
            <person name="De Groot R."/>
            <person name="Kuo A."/>
            <person name="Mondo S.J."/>
            <person name="Salamov A.A."/>
            <person name="Labutti K."/>
            <person name="Zhao Z."/>
            <person name="Chiniquy J."/>
            <person name="Barry K."/>
            <person name="Brewer H.M."/>
            <person name="Purvine S.O."/>
            <person name="Wright A.T."/>
            <person name="Boxma B."/>
            <person name="Van Alen T."/>
            <person name="Hackstein J.H."/>
            <person name="Baker S.E."/>
            <person name="Grigoriev I.V."/>
            <person name="O'Malley M.A."/>
        </authorList>
    </citation>
    <scope>NUCLEOTIDE SEQUENCE [LARGE SCALE GENOMIC DNA]</scope>
    <source>
        <strain evidence="2">finn</strain>
    </source>
</reference>
<evidence type="ECO:0000313" key="2">
    <source>
        <dbReference type="Proteomes" id="UP000193719"/>
    </source>
</evidence>
<comment type="caution">
    <text evidence="1">The sequence shown here is derived from an EMBL/GenBank/DDBJ whole genome shotgun (WGS) entry which is preliminary data.</text>
</comment>
<dbReference type="AlphaFoldDB" id="A0A1Y1UYE1"/>
<protein>
    <submittedName>
        <fullName evidence="1">Uncharacterized protein</fullName>
    </submittedName>
</protein>
<organism evidence="1 2">
    <name type="scientific">Piromyces finnis</name>
    <dbReference type="NCBI Taxonomy" id="1754191"/>
    <lineage>
        <taxon>Eukaryota</taxon>
        <taxon>Fungi</taxon>
        <taxon>Fungi incertae sedis</taxon>
        <taxon>Chytridiomycota</taxon>
        <taxon>Chytridiomycota incertae sedis</taxon>
        <taxon>Neocallimastigomycetes</taxon>
        <taxon>Neocallimastigales</taxon>
        <taxon>Neocallimastigaceae</taxon>
        <taxon>Piromyces</taxon>
    </lineage>
</organism>
<reference evidence="1 2" key="2">
    <citation type="submission" date="2016-08" db="EMBL/GenBank/DDBJ databases">
        <title>Pervasive Adenine N6-methylation of Active Genes in Fungi.</title>
        <authorList>
            <consortium name="DOE Joint Genome Institute"/>
            <person name="Mondo S.J."/>
            <person name="Dannebaum R.O."/>
            <person name="Kuo R.C."/>
            <person name="Labutti K."/>
            <person name="Haridas S."/>
            <person name="Kuo A."/>
            <person name="Salamov A."/>
            <person name="Ahrendt S.R."/>
            <person name="Lipzen A."/>
            <person name="Sullivan W."/>
            <person name="Andreopoulos W.B."/>
            <person name="Clum A."/>
            <person name="Lindquist E."/>
            <person name="Daum C."/>
            <person name="Ramamoorthy G.K."/>
            <person name="Gryganskyi A."/>
            <person name="Culley D."/>
            <person name="Magnuson J.K."/>
            <person name="James T.Y."/>
            <person name="O'Malley M.A."/>
            <person name="Stajich J.E."/>
            <person name="Spatafora J.W."/>
            <person name="Visel A."/>
            <person name="Grigoriev I.V."/>
        </authorList>
    </citation>
    <scope>NUCLEOTIDE SEQUENCE [LARGE SCALE GENOMIC DNA]</scope>
    <source>
        <strain evidence="2">finn</strain>
    </source>
</reference>
<dbReference type="EMBL" id="MCFH01000059">
    <property type="protein sequence ID" value="ORX42819.1"/>
    <property type="molecule type" value="Genomic_DNA"/>
</dbReference>